<reference evidence="2" key="1">
    <citation type="submission" date="2022-03" db="EMBL/GenBank/DDBJ databases">
        <authorList>
            <person name="Tunstrom K."/>
        </authorList>
    </citation>
    <scope>NUCLEOTIDE SEQUENCE</scope>
</reference>
<dbReference type="Gene3D" id="3.60.10.10">
    <property type="entry name" value="Endonuclease/exonuclease/phosphatase"/>
    <property type="match status" value="1"/>
</dbReference>
<dbReference type="Proteomes" id="UP001153954">
    <property type="component" value="Unassembled WGS sequence"/>
</dbReference>
<organism evidence="2 3">
    <name type="scientific">Euphydryas editha</name>
    <name type="common">Edith's checkerspot</name>
    <dbReference type="NCBI Taxonomy" id="104508"/>
    <lineage>
        <taxon>Eukaryota</taxon>
        <taxon>Metazoa</taxon>
        <taxon>Ecdysozoa</taxon>
        <taxon>Arthropoda</taxon>
        <taxon>Hexapoda</taxon>
        <taxon>Insecta</taxon>
        <taxon>Pterygota</taxon>
        <taxon>Neoptera</taxon>
        <taxon>Endopterygota</taxon>
        <taxon>Lepidoptera</taxon>
        <taxon>Glossata</taxon>
        <taxon>Ditrysia</taxon>
        <taxon>Papilionoidea</taxon>
        <taxon>Nymphalidae</taxon>
        <taxon>Nymphalinae</taxon>
        <taxon>Euphydryas</taxon>
    </lineage>
</organism>
<feature type="domain" description="Reverse transcriptase" evidence="1">
    <location>
        <begin position="453"/>
        <end position="719"/>
    </location>
</feature>
<dbReference type="PANTHER" id="PTHR36688:SF2">
    <property type="entry name" value="ENDONUCLEASE_EXONUCLEASE_PHOSPHATASE DOMAIN-CONTAINING PROTEIN"/>
    <property type="match status" value="1"/>
</dbReference>
<evidence type="ECO:0000313" key="2">
    <source>
        <dbReference type="EMBL" id="CAH2098667.1"/>
    </source>
</evidence>
<dbReference type="SUPFAM" id="SSF56672">
    <property type="entry name" value="DNA/RNA polymerases"/>
    <property type="match status" value="1"/>
</dbReference>
<dbReference type="GO" id="GO:0071897">
    <property type="term" value="P:DNA biosynthetic process"/>
    <property type="evidence" value="ECO:0007669"/>
    <property type="project" value="UniProtKB-ARBA"/>
</dbReference>
<evidence type="ECO:0000313" key="3">
    <source>
        <dbReference type="Proteomes" id="UP001153954"/>
    </source>
</evidence>
<dbReference type="SUPFAM" id="SSF56219">
    <property type="entry name" value="DNase I-like"/>
    <property type="match status" value="1"/>
</dbReference>
<accession>A0AAU9UHS9</accession>
<dbReference type="InterPro" id="IPR005135">
    <property type="entry name" value="Endo/exonuclease/phosphatase"/>
</dbReference>
<name>A0AAU9UHS9_EUPED</name>
<dbReference type="PROSITE" id="PS50878">
    <property type="entry name" value="RT_POL"/>
    <property type="match status" value="1"/>
</dbReference>
<comment type="caution">
    <text evidence="2">The sequence shown here is derived from an EMBL/GenBank/DDBJ whole genome shotgun (WGS) entry which is preliminary data.</text>
</comment>
<dbReference type="InterPro" id="IPR000477">
    <property type="entry name" value="RT_dom"/>
</dbReference>
<sequence length="866" mass="99693">MHKLDILLISETHFISSSLIKIKGYNIYHTNHPDGTAHGGTAVIIKATIKHYELPQYSTEPIQATSVAISDKNGDFNISAVYCPPKHRISEELFSKFFESLGCRFIVGGDWNAKHIHWGSRLITTRGRELKKSVDINHLTTTATSEPTHWPTDPNRLPVVLDFFISKGLSRLLFTVSSTLDGSSNHIPVILTISSKVKNNMKRLQLYNKWTDWDAFRNLISDELQLQIALKSEDDIDNATHKFMTTVQSACWKCTPDTSNSSPRHKLVPSEIKHQIMEKRRLRRVWHTSRHPEDKSALNKAIKDLKNTISKLNNASMESFLESLSATRATNYSLYRACKNINQPTNSKPPLRLENNIWARSQQQKADAFGEHLAKIFTPNEPDHDSNDTELENVLGQPFQLDLPIRPTTPKEIISIIKHMEDKRAPGFDLIDKKVLLELPKKGIVFLTILFNGILRIGYFPALWKVSQIIMIGKPGKPVHELTSYRPISLLPVTSKLFEKVMLRRLMRELQERSIIPDHQFGFRQHHGTVEQIHRVCRTIRDALERKEYCSAAFLDVQQAFDKVWHRGLLFKIKSLLPHTFFELVKSYLSDRIFQVKEEEHTSQFYPIKAGVPQGSVLGPVLYTVYTSDLPHIKDVTVATYADDTAILARSRCPQEASAILQRSLDQIDKWLTRWKIKASVTKSVHVTFTLRRGNCPTVSLRDNQLPQNDTVKYLGMHLDRRLTWKRHIQAKRDEIYHKYRGLYWMLARNSRLSVDNKLLLYKTAIKPIWTYGIQLWGSACDSSIEIIQRSQNYILKQVSNAPWFLRTSELHEHLNVNTVKQEIKNFNCSYKARLSGHPNDLAVQLTMPEAIRRLKRRHILDSVAS</sequence>
<keyword evidence="3" id="KW-1185">Reference proteome</keyword>
<dbReference type="InterPro" id="IPR052560">
    <property type="entry name" value="RdDP_mobile_element"/>
</dbReference>
<dbReference type="InterPro" id="IPR036691">
    <property type="entry name" value="Endo/exonu/phosph_ase_sf"/>
</dbReference>
<dbReference type="CDD" id="cd01650">
    <property type="entry name" value="RT_nLTR_like"/>
    <property type="match status" value="1"/>
</dbReference>
<dbReference type="GO" id="GO:0003824">
    <property type="term" value="F:catalytic activity"/>
    <property type="evidence" value="ECO:0007669"/>
    <property type="project" value="InterPro"/>
</dbReference>
<dbReference type="Pfam" id="PF00078">
    <property type="entry name" value="RVT_1"/>
    <property type="match status" value="1"/>
</dbReference>
<gene>
    <name evidence="2" type="ORF">EEDITHA_LOCUS13763</name>
</gene>
<proteinExistence type="predicted"/>
<dbReference type="AlphaFoldDB" id="A0AAU9UHS9"/>
<protein>
    <recommendedName>
        <fullName evidence="1">Reverse transcriptase domain-containing protein</fullName>
    </recommendedName>
</protein>
<dbReference type="Pfam" id="PF03372">
    <property type="entry name" value="Exo_endo_phos"/>
    <property type="match status" value="1"/>
</dbReference>
<dbReference type="PANTHER" id="PTHR36688">
    <property type="entry name" value="ENDO/EXONUCLEASE/PHOSPHATASE DOMAIN-CONTAINING PROTEIN"/>
    <property type="match status" value="1"/>
</dbReference>
<dbReference type="EMBL" id="CAKOGL010000020">
    <property type="protein sequence ID" value="CAH2098667.1"/>
    <property type="molecule type" value="Genomic_DNA"/>
</dbReference>
<evidence type="ECO:0000259" key="1">
    <source>
        <dbReference type="PROSITE" id="PS50878"/>
    </source>
</evidence>
<dbReference type="InterPro" id="IPR043502">
    <property type="entry name" value="DNA/RNA_pol_sf"/>
</dbReference>